<evidence type="ECO:0000256" key="8">
    <source>
        <dbReference type="ARBA" id="ARBA00022692"/>
    </source>
</evidence>
<evidence type="ECO:0000256" key="7">
    <source>
        <dbReference type="ARBA" id="ARBA00022448"/>
    </source>
</evidence>
<evidence type="ECO:0000256" key="4">
    <source>
        <dbReference type="ARBA" id="ARBA00004472"/>
    </source>
</evidence>
<evidence type="ECO:0000256" key="9">
    <source>
        <dbReference type="ARBA" id="ARBA00022729"/>
    </source>
</evidence>
<dbReference type="InterPro" id="IPR044865">
    <property type="entry name" value="MRH_dom"/>
</dbReference>
<dbReference type="Proteomes" id="UP000076420">
    <property type="component" value="Unassembled WGS sequence"/>
</dbReference>
<comment type="similarity">
    <text evidence="5">Belongs to the ATG27 family.</text>
</comment>
<evidence type="ECO:0000256" key="15">
    <source>
        <dbReference type="ARBA" id="ARBA00023136"/>
    </source>
</evidence>
<dbReference type="PROSITE" id="PS51914">
    <property type="entry name" value="MRH"/>
    <property type="match status" value="1"/>
</dbReference>
<evidence type="ECO:0000256" key="11">
    <source>
        <dbReference type="ARBA" id="ARBA00022989"/>
    </source>
</evidence>
<keyword evidence="13" id="KW-0333">Golgi apparatus</keyword>
<dbReference type="InterPro" id="IPR009011">
    <property type="entry name" value="Man6P_isomerase_rcpt-bd_dom_sf"/>
</dbReference>
<dbReference type="VEuPathDB" id="VectorBase:BGLB035900"/>
<evidence type="ECO:0000256" key="14">
    <source>
        <dbReference type="ARBA" id="ARBA00023128"/>
    </source>
</evidence>
<dbReference type="GO" id="GO:0034045">
    <property type="term" value="C:phagophore assembly site membrane"/>
    <property type="evidence" value="ECO:0007669"/>
    <property type="project" value="UniProtKB-SubCell"/>
</dbReference>
<feature type="domain" description="MRH" evidence="19">
    <location>
        <begin position="24"/>
        <end position="163"/>
    </location>
</feature>
<evidence type="ECO:0000256" key="5">
    <source>
        <dbReference type="ARBA" id="ARBA00005363"/>
    </source>
</evidence>
<dbReference type="PANTHER" id="PTHR15071">
    <property type="entry name" value="MANNOSE-6-PHOSPHATE RECEPTOR FAMILY MEMBER"/>
    <property type="match status" value="1"/>
</dbReference>
<dbReference type="Gene3D" id="2.70.130.10">
    <property type="entry name" value="Mannose-6-phosphate receptor binding domain"/>
    <property type="match status" value="1"/>
</dbReference>
<dbReference type="GO" id="GO:0015031">
    <property type="term" value="P:protein transport"/>
    <property type="evidence" value="ECO:0007669"/>
    <property type="project" value="UniProtKB-KW"/>
</dbReference>
<protein>
    <recommendedName>
        <fullName evidence="6">Autophagy-related protein 27</fullName>
    </recommendedName>
</protein>
<keyword evidence="10" id="KW-0653">Protein transport</keyword>
<evidence type="ECO:0000256" key="12">
    <source>
        <dbReference type="ARBA" id="ARBA00023006"/>
    </source>
</evidence>
<dbReference type="GO" id="GO:0006914">
    <property type="term" value="P:autophagy"/>
    <property type="evidence" value="ECO:0007669"/>
    <property type="project" value="UniProtKB-KW"/>
</dbReference>
<gene>
    <name evidence="20" type="primary">106078491</name>
</gene>
<keyword evidence="15 18" id="KW-0472">Membrane</keyword>
<evidence type="ECO:0000256" key="18">
    <source>
        <dbReference type="SAM" id="Phobius"/>
    </source>
</evidence>
<keyword evidence="16" id="KW-1015">Disulfide bond</keyword>
<keyword evidence="9" id="KW-0732">Signal</keyword>
<keyword evidence="8 18" id="KW-0812">Transmembrane</keyword>
<organism evidence="20 21">
    <name type="scientific">Biomphalaria glabrata</name>
    <name type="common">Bloodfluke planorb</name>
    <name type="synonym">Freshwater snail</name>
    <dbReference type="NCBI Taxonomy" id="6526"/>
    <lineage>
        <taxon>Eukaryota</taxon>
        <taxon>Metazoa</taxon>
        <taxon>Spiralia</taxon>
        <taxon>Lophotrochozoa</taxon>
        <taxon>Mollusca</taxon>
        <taxon>Gastropoda</taxon>
        <taxon>Heterobranchia</taxon>
        <taxon>Euthyneura</taxon>
        <taxon>Panpulmonata</taxon>
        <taxon>Hygrophila</taxon>
        <taxon>Lymnaeoidea</taxon>
        <taxon>Planorbidae</taxon>
        <taxon>Biomphalaria</taxon>
    </lineage>
</organism>
<dbReference type="VEuPathDB" id="VectorBase:BGLAX_030251"/>
<keyword evidence="12" id="KW-0072">Autophagy</keyword>
<dbReference type="GO" id="GO:0005802">
    <property type="term" value="C:trans-Golgi network"/>
    <property type="evidence" value="ECO:0007669"/>
    <property type="project" value="TreeGrafter"/>
</dbReference>
<dbReference type="GO" id="GO:0031966">
    <property type="term" value="C:mitochondrial membrane"/>
    <property type="evidence" value="ECO:0007669"/>
    <property type="project" value="UniProtKB-SubCell"/>
</dbReference>
<evidence type="ECO:0000256" key="2">
    <source>
        <dbReference type="ARBA" id="ARBA00004358"/>
    </source>
</evidence>
<proteinExistence type="inferred from homology"/>
<sequence>MLLEIPYSFYGILVAIVVHSAYSKQCRFIPPCTCSTDEYNLDLTPLMSARKDVEFNVSDNIYTYYLHPCNKSPPICKNSSMTACQISKSLNVYGIAKLDGNQIDGDPETGNFSITNSFKDLLITRTSVVYVVCGSEEATFIDIDLNPSTTYKFTLRTRYGCIPTNPSGNGLSVGSILVILFFVFFLIYLVGGVLFLKFLRKAEGIETIPNIEFWKDLPSLVKNLNC</sequence>
<evidence type="ECO:0000256" key="3">
    <source>
        <dbReference type="ARBA" id="ARBA00004394"/>
    </source>
</evidence>
<dbReference type="InterPro" id="IPR018939">
    <property type="entry name" value="Autophagy-rel_prot_27"/>
</dbReference>
<dbReference type="GO" id="GO:0010008">
    <property type="term" value="C:endosome membrane"/>
    <property type="evidence" value="ECO:0007669"/>
    <property type="project" value="UniProtKB-SubCell"/>
</dbReference>
<dbReference type="PANTHER" id="PTHR15071:SF0">
    <property type="entry name" value="MANNOSE 6-PHOSPHATE RECEPTOR-LIKE PROTEIN 1"/>
    <property type="match status" value="1"/>
</dbReference>
<dbReference type="GO" id="GO:0000139">
    <property type="term" value="C:Golgi membrane"/>
    <property type="evidence" value="ECO:0007669"/>
    <property type="project" value="UniProtKB-SubCell"/>
</dbReference>
<keyword evidence="17" id="KW-0968">Cytoplasmic vesicle</keyword>
<evidence type="ECO:0000313" key="21">
    <source>
        <dbReference type="Proteomes" id="UP000076420"/>
    </source>
</evidence>
<evidence type="ECO:0000313" key="20">
    <source>
        <dbReference type="EnsemblMetazoa" id="BGLB035900-PC"/>
    </source>
</evidence>
<dbReference type="EnsemblMetazoa" id="BGLB035900-RC">
    <property type="protein sequence ID" value="BGLB035900-PC"/>
    <property type="gene ID" value="BGLB035900"/>
</dbReference>
<feature type="transmembrane region" description="Helical" evidence="18">
    <location>
        <begin position="171"/>
        <end position="196"/>
    </location>
</feature>
<keyword evidence="14" id="KW-0496">Mitochondrion</keyword>
<name>A0A2C9LWT1_BIOGL</name>
<dbReference type="SUPFAM" id="SSF50911">
    <property type="entry name" value="Mannose 6-phosphate receptor domain"/>
    <property type="match status" value="1"/>
</dbReference>
<comment type="subcellular location">
    <subcellularLocation>
        <location evidence="2">Cytoplasmic vesicle membrane</location>
        <topology evidence="2">Single-pass type I membrane protein</topology>
    </subcellularLocation>
    <subcellularLocation>
        <location evidence="3">Golgi apparatus membrane</location>
    </subcellularLocation>
    <subcellularLocation>
        <location evidence="1">Mitochondrion membrane</location>
        <topology evidence="1">Single-pass membrane protein</topology>
    </subcellularLocation>
    <subcellularLocation>
        <location evidence="4">Preautophagosomal structure membrane</location>
        <topology evidence="4">Single-pass type I membrane protein</topology>
    </subcellularLocation>
</comment>
<evidence type="ECO:0000256" key="17">
    <source>
        <dbReference type="ARBA" id="ARBA00023329"/>
    </source>
</evidence>
<reference evidence="20" key="1">
    <citation type="submission" date="2020-05" db="UniProtKB">
        <authorList>
            <consortium name="EnsemblMetazoa"/>
        </authorList>
    </citation>
    <scope>IDENTIFICATION</scope>
    <source>
        <strain evidence="20">BB02</strain>
    </source>
</reference>
<accession>A0A2C9LWT1</accession>
<evidence type="ECO:0000256" key="1">
    <source>
        <dbReference type="ARBA" id="ARBA00004304"/>
    </source>
</evidence>
<dbReference type="Pfam" id="PF09451">
    <property type="entry name" value="ATG27"/>
    <property type="match status" value="1"/>
</dbReference>
<evidence type="ECO:0000256" key="10">
    <source>
        <dbReference type="ARBA" id="ARBA00022927"/>
    </source>
</evidence>
<keyword evidence="11 18" id="KW-1133">Transmembrane helix</keyword>
<evidence type="ECO:0000256" key="6">
    <source>
        <dbReference type="ARBA" id="ARBA00013776"/>
    </source>
</evidence>
<evidence type="ECO:0000256" key="13">
    <source>
        <dbReference type="ARBA" id="ARBA00023034"/>
    </source>
</evidence>
<keyword evidence="7" id="KW-0813">Transport</keyword>
<dbReference type="AlphaFoldDB" id="A0A2C9LWT1"/>
<evidence type="ECO:0000256" key="16">
    <source>
        <dbReference type="ARBA" id="ARBA00023157"/>
    </source>
</evidence>
<evidence type="ECO:0000259" key="19">
    <source>
        <dbReference type="PROSITE" id="PS51914"/>
    </source>
</evidence>